<dbReference type="PANTHER" id="PTHR24416">
    <property type="entry name" value="TYROSINE-PROTEIN KINASE RECEPTOR"/>
    <property type="match status" value="1"/>
</dbReference>
<accession>A0A8X6LE97</accession>
<evidence type="ECO:0000259" key="1">
    <source>
        <dbReference type="Pfam" id="PF07714"/>
    </source>
</evidence>
<dbReference type="InterPro" id="IPR001245">
    <property type="entry name" value="Ser-Thr/Tyr_kinase_cat_dom"/>
</dbReference>
<dbReference type="SUPFAM" id="SSF56112">
    <property type="entry name" value="Protein kinase-like (PK-like)"/>
    <property type="match status" value="1"/>
</dbReference>
<protein>
    <recommendedName>
        <fullName evidence="1">Serine-threonine/tyrosine-protein kinase catalytic domain-containing protein</fullName>
    </recommendedName>
</protein>
<sequence>GDLKQFLLATRPEVMSRALKQSPLSVAQNLMICRDIAVGMEYLAKHFIHKDLATRNILISSDLKIKVSCPCFVNGYLCTGVLPS</sequence>
<dbReference type="OrthoDB" id="73209at2759"/>
<dbReference type="Proteomes" id="UP000887116">
    <property type="component" value="Unassembled WGS sequence"/>
</dbReference>
<dbReference type="Pfam" id="PF07714">
    <property type="entry name" value="PK_Tyr_Ser-Thr"/>
    <property type="match status" value="1"/>
</dbReference>
<organism evidence="2 3">
    <name type="scientific">Trichonephila clavata</name>
    <name type="common">Joro spider</name>
    <name type="synonym">Nephila clavata</name>
    <dbReference type="NCBI Taxonomy" id="2740835"/>
    <lineage>
        <taxon>Eukaryota</taxon>
        <taxon>Metazoa</taxon>
        <taxon>Ecdysozoa</taxon>
        <taxon>Arthropoda</taxon>
        <taxon>Chelicerata</taxon>
        <taxon>Arachnida</taxon>
        <taxon>Araneae</taxon>
        <taxon>Araneomorphae</taxon>
        <taxon>Entelegynae</taxon>
        <taxon>Araneoidea</taxon>
        <taxon>Nephilidae</taxon>
        <taxon>Trichonephila</taxon>
    </lineage>
</organism>
<dbReference type="InterPro" id="IPR050122">
    <property type="entry name" value="RTK"/>
</dbReference>
<feature type="domain" description="Serine-threonine/tyrosine-protein kinase catalytic" evidence="1">
    <location>
        <begin position="1"/>
        <end position="68"/>
    </location>
</feature>
<keyword evidence="3" id="KW-1185">Reference proteome</keyword>
<dbReference type="PROSITE" id="PS00109">
    <property type="entry name" value="PROTEIN_KINASE_TYR"/>
    <property type="match status" value="1"/>
</dbReference>
<evidence type="ECO:0000313" key="3">
    <source>
        <dbReference type="Proteomes" id="UP000887116"/>
    </source>
</evidence>
<evidence type="ECO:0000313" key="2">
    <source>
        <dbReference type="EMBL" id="GFR03939.1"/>
    </source>
</evidence>
<gene>
    <name evidence="2" type="ORF">TNCT_541111</name>
</gene>
<proteinExistence type="predicted"/>
<dbReference type="InterPro" id="IPR011009">
    <property type="entry name" value="Kinase-like_dom_sf"/>
</dbReference>
<dbReference type="PANTHER" id="PTHR24416:SF573">
    <property type="entry name" value="INACTIVE TYROSINE-PROTEIN KINASE 7"/>
    <property type="match status" value="1"/>
</dbReference>
<dbReference type="GO" id="GO:0004714">
    <property type="term" value="F:transmembrane receptor protein tyrosine kinase activity"/>
    <property type="evidence" value="ECO:0007669"/>
    <property type="project" value="TreeGrafter"/>
</dbReference>
<dbReference type="Gene3D" id="1.10.510.10">
    <property type="entry name" value="Transferase(Phosphotransferase) domain 1"/>
    <property type="match status" value="1"/>
</dbReference>
<reference evidence="2" key="1">
    <citation type="submission" date="2020-07" db="EMBL/GenBank/DDBJ databases">
        <title>Multicomponent nature underlies the extraordinary mechanical properties of spider dragline silk.</title>
        <authorList>
            <person name="Kono N."/>
            <person name="Nakamura H."/>
            <person name="Mori M."/>
            <person name="Yoshida Y."/>
            <person name="Ohtoshi R."/>
            <person name="Malay A.D."/>
            <person name="Moran D.A.P."/>
            <person name="Tomita M."/>
            <person name="Numata K."/>
            <person name="Arakawa K."/>
        </authorList>
    </citation>
    <scope>NUCLEOTIDE SEQUENCE</scope>
</reference>
<dbReference type="AlphaFoldDB" id="A0A8X6LE97"/>
<name>A0A8X6LE97_TRICU</name>
<dbReference type="InterPro" id="IPR008266">
    <property type="entry name" value="Tyr_kinase_AS"/>
</dbReference>
<dbReference type="EMBL" id="BMAO01035482">
    <property type="protein sequence ID" value="GFR03939.1"/>
    <property type="molecule type" value="Genomic_DNA"/>
</dbReference>
<feature type="non-terminal residue" evidence="2">
    <location>
        <position position="1"/>
    </location>
</feature>
<comment type="caution">
    <text evidence="2">The sequence shown here is derived from an EMBL/GenBank/DDBJ whole genome shotgun (WGS) entry which is preliminary data.</text>
</comment>